<protein>
    <submittedName>
        <fullName evidence="1">Uncharacterized protein</fullName>
    </submittedName>
</protein>
<organism evidence="1">
    <name type="scientific">Rhipicephalus appendiculatus</name>
    <name type="common">Brown ear tick</name>
    <dbReference type="NCBI Taxonomy" id="34631"/>
    <lineage>
        <taxon>Eukaryota</taxon>
        <taxon>Metazoa</taxon>
        <taxon>Ecdysozoa</taxon>
        <taxon>Arthropoda</taxon>
        <taxon>Chelicerata</taxon>
        <taxon>Arachnida</taxon>
        <taxon>Acari</taxon>
        <taxon>Parasitiformes</taxon>
        <taxon>Ixodida</taxon>
        <taxon>Ixodoidea</taxon>
        <taxon>Ixodidae</taxon>
        <taxon>Rhipicephalinae</taxon>
        <taxon>Rhipicephalus</taxon>
        <taxon>Rhipicephalus</taxon>
    </lineage>
</organism>
<dbReference type="EMBL" id="GEDV01011695">
    <property type="protein sequence ID" value="JAP76862.1"/>
    <property type="molecule type" value="Transcribed_RNA"/>
</dbReference>
<name>A0A131YEE2_RHIAP</name>
<evidence type="ECO:0000313" key="1">
    <source>
        <dbReference type="EMBL" id="JAP76862.1"/>
    </source>
</evidence>
<dbReference type="AlphaFoldDB" id="A0A131YEE2"/>
<accession>A0A131YEE2</accession>
<sequence>MTPNMQLCINCSGDRGKHVFFFFFDAHGTDARVCRARFFCHCSHHFVTCIDTELPQSATNQLLSHFMQKKAKFMVNMQRQMDLQSCPIKPGLLMNTVTLAEYALTSSQFK</sequence>
<reference evidence="1" key="1">
    <citation type="journal article" date="2016" name="Ticks Tick Borne Dis.">
        <title>De novo assembly and annotation of the salivary gland transcriptome of Rhipicephalus appendiculatus male and female ticks during blood feeding.</title>
        <authorList>
            <person name="de Castro M.H."/>
            <person name="de Klerk D."/>
            <person name="Pienaar R."/>
            <person name="Latif A.A."/>
            <person name="Rees D.J."/>
            <person name="Mans B.J."/>
        </authorList>
    </citation>
    <scope>NUCLEOTIDE SEQUENCE</scope>
    <source>
        <tissue evidence="1">Salivary glands</tissue>
    </source>
</reference>
<proteinExistence type="predicted"/>